<name>A0A4U7BWM0_9BACT</name>
<evidence type="ECO:0000256" key="2">
    <source>
        <dbReference type="SAM" id="SignalP"/>
    </source>
</evidence>
<keyword evidence="4" id="KW-1185">Reference proteome</keyword>
<evidence type="ECO:0000313" key="3">
    <source>
        <dbReference type="EMBL" id="TKX33007.1"/>
    </source>
</evidence>
<dbReference type="AlphaFoldDB" id="A0A4U7BWM0"/>
<gene>
    <name evidence="3" type="ORF">CQA76_01620</name>
</gene>
<dbReference type="EMBL" id="NXMA01000002">
    <property type="protein sequence ID" value="TKX33007.1"/>
    <property type="molecule type" value="Genomic_DNA"/>
</dbReference>
<dbReference type="Proteomes" id="UP000310353">
    <property type="component" value="Unassembled WGS sequence"/>
</dbReference>
<dbReference type="NCBIfam" id="TIGR02722">
    <property type="entry name" value="lp"/>
    <property type="match status" value="1"/>
</dbReference>
<dbReference type="Gene3D" id="3.40.50.10610">
    <property type="entry name" value="ABC-type transport auxiliary lipoprotein component"/>
    <property type="match status" value="1"/>
</dbReference>
<dbReference type="Pfam" id="PF13036">
    <property type="entry name" value="LpoB"/>
    <property type="match status" value="1"/>
</dbReference>
<protein>
    <recommendedName>
        <fullName evidence="1">Penicillin-binding protein activator LpoB</fullName>
    </recommendedName>
</protein>
<evidence type="ECO:0000256" key="1">
    <source>
        <dbReference type="NCBIfam" id="TIGR02722"/>
    </source>
</evidence>
<feature type="chain" id="PRO_5020635882" description="Penicillin-binding protein activator LpoB" evidence="2">
    <location>
        <begin position="22"/>
        <end position="207"/>
    </location>
</feature>
<evidence type="ECO:0000313" key="4">
    <source>
        <dbReference type="Proteomes" id="UP000310353"/>
    </source>
</evidence>
<proteinExistence type="predicted"/>
<comment type="caution">
    <text evidence="3">The sequence shown here is derived from an EMBL/GenBank/DDBJ whole genome shotgun (WGS) entry which is preliminary data.</text>
</comment>
<dbReference type="PROSITE" id="PS51257">
    <property type="entry name" value="PROKAR_LIPOPROTEIN"/>
    <property type="match status" value="1"/>
</dbReference>
<organism evidence="3 4">
    <name type="scientific">Campylobacter aviculae</name>
    <dbReference type="NCBI Taxonomy" id="2510190"/>
    <lineage>
        <taxon>Bacteria</taxon>
        <taxon>Pseudomonadati</taxon>
        <taxon>Campylobacterota</taxon>
        <taxon>Epsilonproteobacteria</taxon>
        <taxon>Campylobacterales</taxon>
        <taxon>Campylobacteraceae</taxon>
        <taxon>Campylobacter</taxon>
    </lineage>
</organism>
<dbReference type="RefSeq" id="WP_137621702.1">
    <property type="nucleotide sequence ID" value="NZ_NXMA01000002.1"/>
</dbReference>
<dbReference type="InterPro" id="IPR014094">
    <property type="entry name" value="LpoB"/>
</dbReference>
<feature type="signal peptide" evidence="2">
    <location>
        <begin position="1"/>
        <end position="21"/>
    </location>
</feature>
<reference evidence="3 4" key="1">
    <citation type="submission" date="2018-05" db="EMBL/GenBank/DDBJ databases">
        <title>Novel Campyloabacter and Helicobacter Species and Strains.</title>
        <authorList>
            <person name="Mannion A.J."/>
            <person name="Shen Z."/>
            <person name="Fox J.G."/>
        </authorList>
    </citation>
    <scope>NUCLEOTIDE SEQUENCE [LARGE SCALE GENOMIC DNA]</scope>
    <source>
        <strain evidence="4">MIT17-670</strain>
    </source>
</reference>
<accession>A0A4U7BWM0</accession>
<sequence length="207" mass="22967">MRNLLLVACYAFLTLFLVACGAPVYTDGYASQKEQGDALTLGLDREDFEKTAQEMIESMLKDLAFANISQGQRKVIAIGKIINDTPQRIDTDKLISKITIALRKSGKFVLTTAVAAGGARDEMSEAVRELRDNEEFNQNTISKKGTLVAPDFSLSGKIRQDNVKLRNGDIQAEYFFHLTLTDLNSGLAYWEDEKTIDKTGSSKSVTW</sequence>
<dbReference type="OrthoDB" id="272776at2"/>
<keyword evidence="2" id="KW-0732">Signal</keyword>